<accession>A0A9X2MT82</accession>
<feature type="transmembrane region" description="Helical" evidence="1">
    <location>
        <begin position="152"/>
        <end position="174"/>
    </location>
</feature>
<organism evidence="2 3">
    <name type="scientific">Paenibacillus soyae</name>
    <dbReference type="NCBI Taxonomy" id="2969249"/>
    <lineage>
        <taxon>Bacteria</taxon>
        <taxon>Bacillati</taxon>
        <taxon>Bacillota</taxon>
        <taxon>Bacilli</taxon>
        <taxon>Bacillales</taxon>
        <taxon>Paenibacillaceae</taxon>
        <taxon>Paenibacillus</taxon>
    </lineage>
</organism>
<dbReference type="Proteomes" id="UP001141950">
    <property type="component" value="Unassembled WGS sequence"/>
</dbReference>
<gene>
    <name evidence="2" type="ORF">NQZ67_18260</name>
</gene>
<keyword evidence="1" id="KW-0812">Transmembrane</keyword>
<feature type="transmembrane region" description="Helical" evidence="1">
    <location>
        <begin position="194"/>
        <end position="215"/>
    </location>
</feature>
<reference evidence="2" key="1">
    <citation type="submission" date="2022-08" db="EMBL/GenBank/DDBJ databases">
        <title>The genomic sequence of strain Paenibacillus sp. SCIV0701.</title>
        <authorList>
            <person name="Zhao H."/>
        </authorList>
    </citation>
    <scope>NUCLEOTIDE SEQUENCE</scope>
    <source>
        <strain evidence="2">SCIV0701</strain>
    </source>
</reference>
<evidence type="ECO:0000256" key="1">
    <source>
        <dbReference type="SAM" id="Phobius"/>
    </source>
</evidence>
<comment type="caution">
    <text evidence="2">The sequence shown here is derived from an EMBL/GenBank/DDBJ whole genome shotgun (WGS) entry which is preliminary data.</text>
</comment>
<evidence type="ECO:0000313" key="3">
    <source>
        <dbReference type="Proteomes" id="UP001141950"/>
    </source>
</evidence>
<feature type="transmembrane region" description="Helical" evidence="1">
    <location>
        <begin position="71"/>
        <end position="90"/>
    </location>
</feature>
<sequence>MPNFLPYLLLVAISMIAFVILLFRQRTVRPLILLLAFSGFIYLFEFFIFVWSDSYSYSPGLVKIPYYDSVLGAVVSNLLSVPIAATFIAVYRLNWRWMACLAFAYGGVEWTFLQLGVYEHHWWRTAYTIIAMLVFFLFARQWPIWLSGRSRTIPFVTLVMLAWSVVGTLVFFMALAGMRMFHIGVFEDPYHDDIFFSSIYGVFKAIVFAAGVTATRRPWKRAATLLVIFAAHISLLQIGILKILVPQWQYWLLYGPCCCTVLWLVSASSRKLERFRAETRI</sequence>
<keyword evidence="3" id="KW-1185">Reference proteome</keyword>
<protein>
    <submittedName>
        <fullName evidence="2">Uncharacterized protein</fullName>
    </submittedName>
</protein>
<name>A0A9X2MT82_9BACL</name>
<feature type="transmembrane region" description="Helical" evidence="1">
    <location>
        <begin position="250"/>
        <end position="267"/>
    </location>
</feature>
<dbReference type="EMBL" id="JANIPJ010000013">
    <property type="protein sequence ID" value="MCR2805829.1"/>
    <property type="molecule type" value="Genomic_DNA"/>
</dbReference>
<feature type="transmembrane region" description="Helical" evidence="1">
    <location>
        <begin position="222"/>
        <end position="244"/>
    </location>
</feature>
<feature type="transmembrane region" description="Helical" evidence="1">
    <location>
        <begin position="6"/>
        <end position="24"/>
    </location>
</feature>
<proteinExistence type="predicted"/>
<dbReference type="RefSeq" id="WP_257448710.1">
    <property type="nucleotide sequence ID" value="NZ_JANIPJ010000013.1"/>
</dbReference>
<evidence type="ECO:0000313" key="2">
    <source>
        <dbReference type="EMBL" id="MCR2805829.1"/>
    </source>
</evidence>
<keyword evidence="1" id="KW-1133">Transmembrane helix</keyword>
<feature type="transmembrane region" description="Helical" evidence="1">
    <location>
        <begin position="31"/>
        <end position="51"/>
    </location>
</feature>
<dbReference type="AlphaFoldDB" id="A0A9X2MT82"/>
<feature type="transmembrane region" description="Helical" evidence="1">
    <location>
        <begin position="97"/>
        <end position="115"/>
    </location>
</feature>
<keyword evidence="1" id="KW-0472">Membrane</keyword>
<feature type="transmembrane region" description="Helical" evidence="1">
    <location>
        <begin position="121"/>
        <end position="140"/>
    </location>
</feature>